<reference evidence="2 3" key="1">
    <citation type="submission" date="2015-04" db="EMBL/GenBank/DDBJ databases">
        <title>Complete genome sequence of Schizopora paradoxa KUC8140, a cosmopolitan wood degrader in East Asia.</title>
        <authorList>
            <consortium name="DOE Joint Genome Institute"/>
            <person name="Min B."/>
            <person name="Park H."/>
            <person name="Jang Y."/>
            <person name="Kim J.-J."/>
            <person name="Kim K.H."/>
            <person name="Pangilinan J."/>
            <person name="Lipzen A."/>
            <person name="Riley R."/>
            <person name="Grigoriev I.V."/>
            <person name="Spatafora J.W."/>
            <person name="Choi I.-G."/>
        </authorList>
    </citation>
    <scope>NUCLEOTIDE SEQUENCE [LARGE SCALE GENOMIC DNA]</scope>
    <source>
        <strain evidence="2 3">KUC8140</strain>
    </source>
</reference>
<feature type="compositionally biased region" description="Basic residues" evidence="1">
    <location>
        <begin position="29"/>
        <end position="43"/>
    </location>
</feature>
<feature type="region of interest" description="Disordered" evidence="1">
    <location>
        <begin position="1190"/>
        <end position="1357"/>
    </location>
</feature>
<feature type="region of interest" description="Disordered" evidence="1">
    <location>
        <begin position="71"/>
        <end position="90"/>
    </location>
</feature>
<accession>A0A0H2R049</accession>
<feature type="region of interest" description="Disordered" evidence="1">
    <location>
        <begin position="235"/>
        <end position="298"/>
    </location>
</feature>
<dbReference type="EMBL" id="KQ086372">
    <property type="protein sequence ID" value="KLO05059.1"/>
    <property type="molecule type" value="Genomic_DNA"/>
</dbReference>
<feature type="compositionally biased region" description="Low complexity" evidence="1">
    <location>
        <begin position="1190"/>
        <end position="1201"/>
    </location>
</feature>
<dbReference type="InParanoid" id="A0A0H2R049"/>
<evidence type="ECO:0000313" key="2">
    <source>
        <dbReference type="EMBL" id="KLO05059.1"/>
    </source>
</evidence>
<feature type="region of interest" description="Disordered" evidence="1">
    <location>
        <begin position="332"/>
        <end position="367"/>
    </location>
</feature>
<feature type="compositionally biased region" description="Acidic residues" evidence="1">
    <location>
        <begin position="1223"/>
        <end position="1237"/>
    </location>
</feature>
<feature type="compositionally biased region" description="Basic and acidic residues" evidence="1">
    <location>
        <begin position="178"/>
        <end position="190"/>
    </location>
</feature>
<feature type="compositionally biased region" description="Acidic residues" evidence="1">
    <location>
        <begin position="993"/>
        <end position="1018"/>
    </location>
</feature>
<feature type="compositionally biased region" description="Low complexity" evidence="1">
    <location>
        <begin position="1210"/>
        <end position="1222"/>
    </location>
</feature>
<evidence type="ECO:0000256" key="1">
    <source>
        <dbReference type="SAM" id="MobiDB-lite"/>
    </source>
</evidence>
<evidence type="ECO:0000313" key="3">
    <source>
        <dbReference type="Proteomes" id="UP000053477"/>
    </source>
</evidence>
<gene>
    <name evidence="2" type="ORF">SCHPADRAFT_896564</name>
</gene>
<organism evidence="2 3">
    <name type="scientific">Schizopora paradoxa</name>
    <dbReference type="NCBI Taxonomy" id="27342"/>
    <lineage>
        <taxon>Eukaryota</taxon>
        <taxon>Fungi</taxon>
        <taxon>Dikarya</taxon>
        <taxon>Basidiomycota</taxon>
        <taxon>Agaricomycotina</taxon>
        <taxon>Agaricomycetes</taxon>
        <taxon>Hymenochaetales</taxon>
        <taxon>Schizoporaceae</taxon>
        <taxon>Schizopora</taxon>
    </lineage>
</organism>
<feature type="compositionally biased region" description="Basic and acidic residues" evidence="1">
    <location>
        <begin position="71"/>
        <end position="85"/>
    </location>
</feature>
<proteinExistence type="predicted"/>
<feature type="region of interest" description="Disordered" evidence="1">
    <location>
        <begin position="1"/>
        <end position="43"/>
    </location>
</feature>
<feature type="region of interest" description="Disordered" evidence="1">
    <location>
        <begin position="935"/>
        <end position="1023"/>
    </location>
</feature>
<feature type="compositionally biased region" description="Basic residues" evidence="1">
    <location>
        <begin position="972"/>
        <end position="982"/>
    </location>
</feature>
<feature type="region of interest" description="Disordered" evidence="1">
    <location>
        <begin position="404"/>
        <end position="432"/>
    </location>
</feature>
<feature type="compositionally biased region" description="Basic and acidic residues" evidence="1">
    <location>
        <begin position="1260"/>
        <end position="1271"/>
    </location>
</feature>
<dbReference type="Proteomes" id="UP000053477">
    <property type="component" value="Unassembled WGS sequence"/>
</dbReference>
<sequence length="1357" mass="149789">MTSSRRSIDGADGTAITGERERRVGGGSKNRRRACTRCKTRGRRVRGALRRDVDESTVIERRRRRAPSRWERRWEGAGGKMEARGGDGGPALAAKREVGRMEVGGGHGCPRRVHRHRTTATAGALSLGKAMGGCWRADGGKRGRRRACARCKTRGRADGGGWRARESKTSPPPSNDGDDGRPPDGKRKGKVLEGRWGLEAAAAGLRSLQNASSGGWRWVKATGVHDESIAVERRRRRAPSRWETQGEGAGGPMEARGSGGEPALAAEHEFGRVEVGGGQGCPRRVHRRRTTATAGSLSRSNAMGGCWRVLGGSWKLEAAAASLRSLQNAIEGGGRQVGTTGVGDESALVERRRRRAPARRQGQWEGDGGRWVEAGGWRRRRRACARCRTSGEGREVGLQAVGGKRSWRTPRGPGTDRGHRNRAPDVPNRSGGVNAAGRVFGASGASPANGGLSVHWTACLGALPTLSSVSAALARRFGTRFAGAAPHFQVCFFGALGAVREARLSRRGGVAGGFLLRLFARSFSPGRAGACSGCSLMSFILFPHRSSPSGEIFVISFEKTISKCEIRGIHDVVRFLETHATQYRGEKGVEKKNKYAEDNLVEEVHRLLGREYDDIKKKIATWYGNYYQAHREGQATVRARKVGKKGKWTFRKVTTRIYQDDIRAERDLLVQQSKDKGEQKGYLAYIQTAISNVVKEVMEDNEKRTEIEGKVEKWNEKLPLKILIDNANHPTKGVPYKLAKDCDTLNDDMGCKTFTLAWYLDKDRKPRLICHETGKGTGNSFTENVPDWMTNPEWTKLFKKHWNRVHRFTEEEMNKLGEQGDEEDDEEDEVRADFAITFSQDRKTVTFLPPIEDFRLPALKNGVRLILNTIFGAFADDKSLPCPWLSLGANTEMFFEPGSVPKGTTFRDPSKMRGEELTPIYNYCIRFRPEAFHQKGDLVEEEEEEIQYPSDIDREDEEDEEEEEKEEPVKVQPKKKKSKKGDKGKGKAMAMDVQEEEPVAEPEDEEEPGESLLDDPKDDDGMVSAMTTDPKDLQLQTYLSTLKPLERAYTKLLEKVFNIPEVGLTTRRMPGGRLVPKWLDLTKRPSYLPKDIHELRGFTAFLDWAKERSFTGATGSLVVKELLLQLCLGIGLLLREISFINDTEDGEFPEDAPIYLRDSRLDMGKYEEIKKLIYHTLFNLKQMRAGWLKSTGASGSGSATGVSETSKSTPAENPTENQPENEPSQDVDMEGPVEAEQDPVPAPKKSKRLASKNDATVKAPQDKADGPKDAPARQAGKKTKKVAEEAPPESSSSPKKRKEVEGTDGEEGGSVPKKKKTGIAPTRVSPKKATVVKAKINTRSAASGSKPTTRSSKQGGA</sequence>
<name>A0A0H2R049_9AGAM</name>
<feature type="compositionally biased region" description="Acidic residues" evidence="1">
    <location>
        <begin position="953"/>
        <end position="966"/>
    </location>
</feature>
<feature type="region of interest" description="Disordered" evidence="1">
    <location>
        <begin position="152"/>
        <end position="190"/>
    </location>
</feature>
<feature type="compositionally biased region" description="Polar residues" evidence="1">
    <location>
        <begin position="1337"/>
        <end position="1357"/>
    </location>
</feature>
<keyword evidence="3" id="KW-1185">Reference proteome</keyword>
<protein>
    <submittedName>
        <fullName evidence="2">Uncharacterized protein</fullName>
    </submittedName>
</protein>